<keyword evidence="5" id="KW-0804">Transcription</keyword>
<dbReference type="InterPro" id="IPR051089">
    <property type="entry name" value="prtT"/>
</dbReference>
<evidence type="ECO:0000256" key="3">
    <source>
        <dbReference type="ARBA" id="ARBA00023015"/>
    </source>
</evidence>
<keyword evidence="6" id="KW-0539">Nucleus</keyword>
<dbReference type="Gene3D" id="4.10.240.10">
    <property type="entry name" value="Zn(2)-C6 fungal-type DNA-binding domain"/>
    <property type="match status" value="1"/>
</dbReference>
<evidence type="ECO:0000256" key="1">
    <source>
        <dbReference type="ARBA" id="ARBA00004123"/>
    </source>
</evidence>
<evidence type="ECO:0000256" key="4">
    <source>
        <dbReference type="ARBA" id="ARBA00023125"/>
    </source>
</evidence>
<evidence type="ECO:0000313" key="9">
    <source>
        <dbReference type="Proteomes" id="UP000325395"/>
    </source>
</evidence>
<accession>A0ABQ6WBT2</accession>
<keyword evidence="2" id="KW-0862">Zinc</keyword>
<keyword evidence="3" id="KW-0805">Transcription regulation</keyword>
<dbReference type="Proteomes" id="UP000325395">
    <property type="component" value="Unassembled WGS sequence"/>
</dbReference>
<evidence type="ECO:0000256" key="5">
    <source>
        <dbReference type="ARBA" id="ARBA00023163"/>
    </source>
</evidence>
<keyword evidence="4" id="KW-0238">DNA-binding</keyword>
<feature type="compositionally biased region" description="Basic and acidic residues" evidence="7">
    <location>
        <begin position="99"/>
        <end position="116"/>
    </location>
</feature>
<reference evidence="8 9" key="1">
    <citation type="submission" date="2019-04" db="EMBL/GenBank/DDBJ databases">
        <authorList>
            <consortium name="DOE Joint Genome Institute"/>
            <person name="Mondo S."/>
            <person name="Kjaerbolling I."/>
            <person name="Vesth T."/>
            <person name="Frisvad J.C."/>
            <person name="Nybo J.L."/>
            <person name="Theobald S."/>
            <person name="Kildgaard S."/>
            <person name="Isbrandt T."/>
            <person name="Kuo A."/>
            <person name="Sato A."/>
            <person name="Lyhne E.K."/>
            <person name="Kogle M.E."/>
            <person name="Wiebenga A."/>
            <person name="Kun R.S."/>
            <person name="Lubbers R.J."/>
            <person name="Makela M.R."/>
            <person name="Barry K."/>
            <person name="Chovatia M."/>
            <person name="Clum A."/>
            <person name="Daum C."/>
            <person name="Haridas S."/>
            <person name="He G."/>
            <person name="LaButti K."/>
            <person name="Lipzen A."/>
            <person name="Riley R."/>
            <person name="Salamov A."/>
            <person name="Simmons B.A."/>
            <person name="Magnuson J.K."/>
            <person name="Henrissat B."/>
            <person name="Mortensen U.H."/>
            <person name="Larsen T.O."/>
            <person name="Devries R.P."/>
            <person name="Grigoriev I.V."/>
            <person name="Machida M."/>
            <person name="Baker S.E."/>
            <person name="Andersen M.R."/>
            <person name="Cantor M.N."/>
            <person name="Hua S.X."/>
        </authorList>
    </citation>
    <scope>NUCLEOTIDE SEQUENCE [LARGE SCALE GENOMIC DNA]</scope>
    <source>
        <strain evidence="8 9">CBS 117616</strain>
    </source>
</reference>
<organism evidence="8 9">
    <name type="scientific">Aspergillus pseudocaelatus</name>
    <dbReference type="NCBI Taxonomy" id="1825620"/>
    <lineage>
        <taxon>Eukaryota</taxon>
        <taxon>Fungi</taxon>
        <taxon>Dikarya</taxon>
        <taxon>Ascomycota</taxon>
        <taxon>Pezizomycotina</taxon>
        <taxon>Eurotiomycetes</taxon>
        <taxon>Eurotiomycetidae</taxon>
        <taxon>Eurotiales</taxon>
        <taxon>Aspergillaceae</taxon>
        <taxon>Aspergillus</taxon>
        <taxon>Aspergillus subgen. Circumdati</taxon>
    </lineage>
</organism>
<sequence length="238" mass="27146">MPNLESRRTESRRLRKTTPAPYGQACINCARAKCKCLLLATGDRCERFDRLGKECRPSLSVRRSRQGSSSTRIARVESRLNSLLSAVQRPDRTLPSPSDSERVWESEKSLGGHVEHPPSAPSQYDIQTRTPVFALLAPDGPNPSAYIQSDEATRLLKQFRTETLNYFPCIYIPLHVTPQELMQEKPFFWYCLTAVLTPNLTKRESLFTKVHDTIYQKLVVETIPSMDLLLGLKTFMSW</sequence>
<evidence type="ECO:0000256" key="2">
    <source>
        <dbReference type="ARBA" id="ARBA00022833"/>
    </source>
</evidence>
<feature type="region of interest" description="Disordered" evidence="7">
    <location>
        <begin position="87"/>
        <end position="122"/>
    </location>
</feature>
<evidence type="ECO:0008006" key="10">
    <source>
        <dbReference type="Google" id="ProtNLM"/>
    </source>
</evidence>
<proteinExistence type="predicted"/>
<evidence type="ECO:0000256" key="6">
    <source>
        <dbReference type="ARBA" id="ARBA00023242"/>
    </source>
</evidence>
<dbReference type="InterPro" id="IPR036864">
    <property type="entry name" value="Zn2-C6_fun-type_DNA-bd_sf"/>
</dbReference>
<evidence type="ECO:0000256" key="7">
    <source>
        <dbReference type="SAM" id="MobiDB-lite"/>
    </source>
</evidence>
<dbReference type="PANTHER" id="PTHR31845">
    <property type="entry name" value="FINGER DOMAIN PROTEIN, PUTATIVE-RELATED"/>
    <property type="match status" value="1"/>
</dbReference>
<gene>
    <name evidence="8" type="ORF">BDV36DRAFT_298833</name>
</gene>
<protein>
    <recommendedName>
        <fullName evidence="10">Zn(2)-C6 fungal-type domain-containing protein</fullName>
    </recommendedName>
</protein>
<evidence type="ECO:0000313" key="8">
    <source>
        <dbReference type="EMBL" id="KAE8414602.1"/>
    </source>
</evidence>
<comment type="subcellular location">
    <subcellularLocation>
        <location evidence="1">Nucleus</location>
    </subcellularLocation>
</comment>
<dbReference type="PANTHER" id="PTHR31845:SF32">
    <property type="entry name" value="MISCELLANEOUS ZN(II)2CYS6 TRANSCRIPTION FACTOR (EUROFUNG)-RELATED"/>
    <property type="match status" value="1"/>
</dbReference>
<keyword evidence="9" id="KW-1185">Reference proteome</keyword>
<name>A0ABQ6WBT2_9EURO</name>
<dbReference type="EMBL" id="ML735782">
    <property type="protein sequence ID" value="KAE8414602.1"/>
    <property type="molecule type" value="Genomic_DNA"/>
</dbReference>